<dbReference type="InterPro" id="IPR032675">
    <property type="entry name" value="LRR_dom_sf"/>
</dbReference>
<gene>
    <name evidence="1" type="ORF">JR316_007985</name>
</gene>
<accession>A0A8H7XVJ7</accession>
<dbReference type="SUPFAM" id="SSF52047">
    <property type="entry name" value="RNI-like"/>
    <property type="match status" value="1"/>
</dbReference>
<proteinExistence type="predicted"/>
<name>A0A8H7XVJ7_PSICU</name>
<dbReference type="Gene3D" id="3.80.10.10">
    <property type="entry name" value="Ribonuclease Inhibitor"/>
    <property type="match status" value="1"/>
</dbReference>
<protein>
    <recommendedName>
        <fullName evidence="2">F-box domain-containing protein</fullName>
    </recommendedName>
</protein>
<organism evidence="1">
    <name type="scientific">Psilocybe cubensis</name>
    <name type="common">Psychedelic mushroom</name>
    <name type="synonym">Stropharia cubensis</name>
    <dbReference type="NCBI Taxonomy" id="181762"/>
    <lineage>
        <taxon>Eukaryota</taxon>
        <taxon>Fungi</taxon>
        <taxon>Dikarya</taxon>
        <taxon>Basidiomycota</taxon>
        <taxon>Agaricomycotina</taxon>
        <taxon>Agaricomycetes</taxon>
        <taxon>Agaricomycetidae</taxon>
        <taxon>Agaricales</taxon>
        <taxon>Agaricineae</taxon>
        <taxon>Strophariaceae</taxon>
        <taxon>Psilocybe</taxon>
    </lineage>
</organism>
<dbReference type="AlphaFoldDB" id="A0A8H7XVJ7"/>
<reference evidence="1" key="1">
    <citation type="submission" date="2021-02" db="EMBL/GenBank/DDBJ databases">
        <title>Psilocybe cubensis genome.</title>
        <authorList>
            <person name="Mckernan K.J."/>
            <person name="Crawford S."/>
            <person name="Trippe A."/>
            <person name="Kane L.T."/>
            <person name="Mclaughlin S."/>
        </authorList>
    </citation>
    <scope>NUCLEOTIDE SEQUENCE [LARGE SCALE GENOMIC DNA]</scope>
    <source>
        <strain evidence="1">MGC-MH-2018</strain>
    </source>
</reference>
<sequence length="578" mass="65251">MACFSLSQQFRKVSPWQDAPSDVLIEIFRECIEPLKYEQPNTTVAPMLLCQVCSYWRYVALGAPQLWDSLYHTCKIIPPKEHTESSVLKNCIRAKDVRFLQWWCKNLGTKSSQLRLRLDWSHVARKSKHPELGVNEDSDQAPHPEEQCQLFESLISSAKYLDLDPSYVTVLSNWTSLRPFSFPNLNTLVMRHDTCTTRRQGTLYRGVLAVPMNAAHTRPIQQLYLEAFRFPDSKSLAAFNWIHLTHASLLHIHIPLPVWHHLIRCLTSMQSGFFQICSFEMPNANTHFMNSRNDDGYSHPPMAILPFLHTLHLSLPPHRILTSQILLALSLPSLRHLRLSSLGLSLSSLHAILSSTPSLTQLQLCGSIPFCWTSHTISIPPAIPPHPTQSACTPLTEILPNLTHLLLDGSMQNNHMVLSWVCAVLSSPWLQLPMRGGHYQRHHSHLDSSATFAAATSTESDATNAKRRGITHLHLAISNPSDTIPDGDDTNISAQQQFPLTLYNSSSTHNEWMPSHLFSMERSNYVMQKLKSIVAKCDLDPTVEVVIRGPDAPKLWSGNLINEDENPAFEVSGFFPLN</sequence>
<evidence type="ECO:0008006" key="2">
    <source>
        <dbReference type="Google" id="ProtNLM"/>
    </source>
</evidence>
<dbReference type="OrthoDB" id="2269034at2759"/>
<comment type="caution">
    <text evidence="1">The sequence shown here is derived from an EMBL/GenBank/DDBJ whole genome shotgun (WGS) entry which is preliminary data.</text>
</comment>
<dbReference type="EMBL" id="JAFIQS010000007">
    <property type="protein sequence ID" value="KAG5167633.1"/>
    <property type="molecule type" value="Genomic_DNA"/>
</dbReference>
<evidence type="ECO:0000313" key="1">
    <source>
        <dbReference type="EMBL" id="KAG5167633.1"/>
    </source>
</evidence>